<name>A0A9W8MMX5_9AGAR</name>
<evidence type="ECO:0000313" key="3">
    <source>
        <dbReference type="Proteomes" id="UP001140091"/>
    </source>
</evidence>
<evidence type="ECO:0000256" key="1">
    <source>
        <dbReference type="SAM" id="MobiDB-lite"/>
    </source>
</evidence>
<feature type="region of interest" description="Disordered" evidence="1">
    <location>
        <begin position="106"/>
        <end position="125"/>
    </location>
</feature>
<proteinExistence type="predicted"/>
<comment type="caution">
    <text evidence="2">The sequence shown here is derived from an EMBL/GenBank/DDBJ whole genome shotgun (WGS) entry which is preliminary data.</text>
</comment>
<dbReference type="AlphaFoldDB" id="A0A9W8MMX5"/>
<dbReference type="OrthoDB" id="2989516at2759"/>
<feature type="region of interest" description="Disordered" evidence="1">
    <location>
        <begin position="133"/>
        <end position="152"/>
    </location>
</feature>
<feature type="compositionally biased region" description="Low complexity" evidence="1">
    <location>
        <begin position="182"/>
        <end position="204"/>
    </location>
</feature>
<reference evidence="2" key="1">
    <citation type="submission" date="2022-06" db="EMBL/GenBank/DDBJ databases">
        <title>Genome Sequence of Candolleomyces eurysporus.</title>
        <authorList>
            <person name="Buettner E."/>
        </authorList>
    </citation>
    <scope>NUCLEOTIDE SEQUENCE</scope>
    <source>
        <strain evidence="2">VTCC 930004</strain>
    </source>
</reference>
<gene>
    <name evidence="2" type="ORF">H1R20_g1222</name>
</gene>
<evidence type="ECO:0000313" key="2">
    <source>
        <dbReference type="EMBL" id="KAJ2935872.1"/>
    </source>
</evidence>
<accession>A0A9W8MMX5</accession>
<organism evidence="2 3">
    <name type="scientific">Candolleomyces eurysporus</name>
    <dbReference type="NCBI Taxonomy" id="2828524"/>
    <lineage>
        <taxon>Eukaryota</taxon>
        <taxon>Fungi</taxon>
        <taxon>Dikarya</taxon>
        <taxon>Basidiomycota</taxon>
        <taxon>Agaricomycotina</taxon>
        <taxon>Agaricomycetes</taxon>
        <taxon>Agaricomycetidae</taxon>
        <taxon>Agaricales</taxon>
        <taxon>Agaricineae</taxon>
        <taxon>Psathyrellaceae</taxon>
        <taxon>Candolleomyces</taxon>
    </lineage>
</organism>
<sequence length="204" mass="22396">MEPRVLAILDNLGPAPPAGQGFALLPLHLFVLYRLRMLCGLPLPWFSKKTKRVRPVISAPLPQGSPAATNVDVMNSNGWNHLNDDARTESGVYYLVKNSATGVKEVVKRPRPPPTSTELDDDFDAYTQTGIGTTSRFPEEYSHSRSHGVSSPYEGLKSLRRVAWVEQAVPRCLVFRDSSAVPEPSYRSPRSPAAAAGTRRNTGQ</sequence>
<protein>
    <submittedName>
        <fullName evidence="2">Uncharacterized protein</fullName>
    </submittedName>
</protein>
<dbReference type="EMBL" id="JANBPK010000285">
    <property type="protein sequence ID" value="KAJ2935872.1"/>
    <property type="molecule type" value="Genomic_DNA"/>
</dbReference>
<keyword evidence="3" id="KW-1185">Reference proteome</keyword>
<feature type="non-terminal residue" evidence="2">
    <location>
        <position position="1"/>
    </location>
</feature>
<feature type="region of interest" description="Disordered" evidence="1">
    <location>
        <begin position="179"/>
        <end position="204"/>
    </location>
</feature>
<dbReference type="Proteomes" id="UP001140091">
    <property type="component" value="Unassembled WGS sequence"/>
</dbReference>